<evidence type="ECO:0000256" key="1">
    <source>
        <dbReference type="SAM" id="MobiDB-lite"/>
    </source>
</evidence>
<dbReference type="EMBL" id="JAPFQL010000028">
    <property type="protein sequence ID" value="MDC5697216.1"/>
    <property type="molecule type" value="Genomic_DNA"/>
</dbReference>
<evidence type="ECO:0000313" key="2">
    <source>
        <dbReference type="EMBL" id="MDC5697216.1"/>
    </source>
</evidence>
<reference evidence="2 3" key="1">
    <citation type="submission" date="2022-11" db="EMBL/GenBank/DDBJ databases">
        <title>Anaerobic phenanthrene biodegradation by a DNRA strain PheN6.</title>
        <authorList>
            <person name="Zhang Z."/>
        </authorList>
    </citation>
    <scope>NUCLEOTIDE SEQUENCE [LARGE SCALE GENOMIC DNA]</scope>
    <source>
        <strain evidence="2 3">PheN6</strain>
    </source>
</reference>
<keyword evidence="3" id="KW-1185">Reference proteome</keyword>
<evidence type="ECO:0000313" key="3">
    <source>
        <dbReference type="Proteomes" id="UP001150259"/>
    </source>
</evidence>
<dbReference type="InterPro" id="IPR025444">
    <property type="entry name" value="Monooxy_af470"/>
</dbReference>
<accession>A0ABT5GHQ4</accession>
<feature type="region of interest" description="Disordered" evidence="1">
    <location>
        <begin position="155"/>
        <end position="180"/>
    </location>
</feature>
<proteinExistence type="predicted"/>
<dbReference type="Proteomes" id="UP001150259">
    <property type="component" value="Unassembled WGS sequence"/>
</dbReference>
<dbReference type="RefSeq" id="WP_272461793.1">
    <property type="nucleotide sequence ID" value="NZ_JAPFQL010000028.1"/>
</dbReference>
<comment type="caution">
    <text evidence="2">The sequence shown here is derived from an EMBL/GenBank/DDBJ whole genome shotgun (WGS) entry which is preliminary data.</text>
</comment>
<protein>
    <submittedName>
        <fullName evidence="2">DUF4188 domain-containing protein</fullName>
    </submittedName>
</protein>
<dbReference type="Pfam" id="PF13826">
    <property type="entry name" value="Monooxy_af470-like"/>
    <property type="match status" value="1"/>
</dbReference>
<sequence>MPSPFRPTTHDHAGSIAVFLIGLRVNHFWRPDLWLPALRAMGPMMTELHAAKAAAARGEGEDLGFLGHRSLIGAGGPTIVQYWRSAEDIYAYSGSGDRAHRPAARAFYERGRRAAGAVGVWHETYAVPAGGHESLYLAMPPTGLAAATGVSELATRRGRASLSGSPDGKDEARSEVAQAG</sequence>
<gene>
    <name evidence="2" type="ORF">OO014_08095</name>
</gene>
<name>A0ABT5GHQ4_9MICO</name>
<organism evidence="2 3">
    <name type="scientific">Intrasporangium calvum</name>
    <dbReference type="NCBI Taxonomy" id="53358"/>
    <lineage>
        <taxon>Bacteria</taxon>
        <taxon>Bacillati</taxon>
        <taxon>Actinomycetota</taxon>
        <taxon>Actinomycetes</taxon>
        <taxon>Micrococcales</taxon>
        <taxon>Intrasporangiaceae</taxon>
        <taxon>Intrasporangium</taxon>
    </lineage>
</organism>